<dbReference type="PROSITE" id="PS01036">
    <property type="entry name" value="HSP70_3"/>
    <property type="match status" value="1"/>
</dbReference>
<dbReference type="PRINTS" id="PR00301">
    <property type="entry name" value="HEATSHOCK70"/>
</dbReference>
<dbReference type="FunFam" id="3.30.420.40:FF:000026">
    <property type="entry name" value="Heat shock protein 70"/>
    <property type="match status" value="1"/>
</dbReference>
<dbReference type="CDD" id="cd10241">
    <property type="entry name" value="ASKHA_NBD_HSP70_BiP"/>
    <property type="match status" value="1"/>
</dbReference>
<dbReference type="PANTHER" id="PTHR19375">
    <property type="entry name" value="HEAT SHOCK PROTEIN 70KDA"/>
    <property type="match status" value="1"/>
</dbReference>
<dbReference type="SUPFAM" id="SSF100934">
    <property type="entry name" value="Heat shock protein 70kD (HSP70), C-terminal subdomain"/>
    <property type="match status" value="1"/>
</dbReference>
<dbReference type="Proteomes" id="UP001154282">
    <property type="component" value="Unassembled WGS sequence"/>
</dbReference>
<dbReference type="InterPro" id="IPR042050">
    <property type="entry name" value="BIP_NBD"/>
</dbReference>
<keyword evidence="3 6" id="KW-0547">Nucleotide-binding</keyword>
<sequence>MAHTKISGEVIGIDLGTTYSCVAVARKGRNVEIIANDQGNRTTPSYVAFSPASAGSERLIGEAAKNQATLNPGRTIFDAKRLIGKKFDDPEVQKDLKYLPYPVVESDGRPCVEMDVNGQLKTFTPEELSAMVLVKMKETAEAYLGKQVKHAVVTVPAYFNDLQRQATKDAGTIAGLDVLRIINEPTAGALAYGLNQDSRRKRNILVYDLGGGTFDVSVLNIDKDEFRVLATGGDTHLGGGDFDQRVMKYFVDMIKRKYKKDVSKDRKALGKLRRECERAKRVLSSQTQVRVEIDSFIQGMDFSEPLTRARFEDLNSDLFERTLEVVKSTMEDANVEKDEIDEIVLVGGSTRIPKVTEMLKKAFNGKEPSKGINPDEAVAYGAAVQGAMLSSDQGGLLEFVGVVLVDVTPLSLGVQALGGLMSVVMPRNTVIPRKITRGRYTTFADQQTSMFIQVFQGERPLTMDCIHLGSFVLGDIAPAPRGVPSVEVTFEVDADGILTVTAKDTASKNSGSLTISSSKRNLSQSEVERMTTEAIEMAEHDKKEKARIDARNCLEKHIYDLNKAIDEKLNVCDKAEAKTALTEASEWLDDNQDAWEEDYEDRIQVLRDLWARTW</sequence>
<dbReference type="Gene3D" id="2.60.34.10">
    <property type="entry name" value="Substrate Binding Domain Of DNAk, Chain A, domain 1"/>
    <property type="match status" value="1"/>
</dbReference>
<evidence type="ECO:0000256" key="6">
    <source>
        <dbReference type="RuleBase" id="RU003322"/>
    </source>
</evidence>
<comment type="caution">
    <text evidence="7">The sequence shown here is derived from an EMBL/GenBank/DDBJ whole genome shotgun (WGS) entry which is preliminary data.</text>
</comment>
<dbReference type="Pfam" id="PF00012">
    <property type="entry name" value="HSP70"/>
    <property type="match status" value="1"/>
</dbReference>
<dbReference type="InterPro" id="IPR043129">
    <property type="entry name" value="ATPase_NBD"/>
</dbReference>
<dbReference type="SUPFAM" id="SSF100920">
    <property type="entry name" value="Heat shock protein 70kD (HSP70), peptide-binding domain"/>
    <property type="match status" value="1"/>
</dbReference>
<evidence type="ECO:0000256" key="3">
    <source>
        <dbReference type="ARBA" id="ARBA00022741"/>
    </source>
</evidence>
<comment type="similarity">
    <text evidence="2 6">Belongs to the heat shock protein 70 family.</text>
</comment>
<dbReference type="GO" id="GO:0005788">
    <property type="term" value="C:endoplasmic reticulum lumen"/>
    <property type="evidence" value="ECO:0007669"/>
    <property type="project" value="UniProtKB-SubCell"/>
</dbReference>
<dbReference type="PROSITE" id="PS00297">
    <property type="entry name" value="HSP70_1"/>
    <property type="match status" value="1"/>
</dbReference>
<dbReference type="PROSITE" id="PS00329">
    <property type="entry name" value="HSP70_2"/>
    <property type="match status" value="1"/>
</dbReference>
<evidence type="ECO:0000256" key="1">
    <source>
        <dbReference type="ARBA" id="ARBA00004319"/>
    </source>
</evidence>
<dbReference type="GO" id="GO:0140662">
    <property type="term" value="F:ATP-dependent protein folding chaperone"/>
    <property type="evidence" value="ECO:0007669"/>
    <property type="project" value="InterPro"/>
</dbReference>
<dbReference type="Gene3D" id="3.30.420.40">
    <property type="match status" value="2"/>
</dbReference>
<comment type="subcellular location">
    <subcellularLocation>
        <location evidence="1">Endoplasmic reticulum lumen</location>
    </subcellularLocation>
</comment>
<dbReference type="FunFam" id="3.90.640.10:FF:000002">
    <property type="entry name" value="Heat shock 70 kDa"/>
    <property type="match status" value="1"/>
</dbReference>
<reference evidence="7" key="1">
    <citation type="submission" date="2022-08" db="EMBL/GenBank/DDBJ databases">
        <authorList>
            <person name="Gutierrez-Valencia J."/>
        </authorList>
    </citation>
    <scope>NUCLEOTIDE SEQUENCE</scope>
</reference>
<accession>A0AAV0N5J8</accession>
<evidence type="ECO:0000256" key="5">
    <source>
        <dbReference type="ARBA" id="ARBA00022840"/>
    </source>
</evidence>
<dbReference type="InterPro" id="IPR013126">
    <property type="entry name" value="Hsp_70_fam"/>
</dbReference>
<dbReference type="GO" id="GO:0005524">
    <property type="term" value="F:ATP binding"/>
    <property type="evidence" value="ECO:0007669"/>
    <property type="project" value="UniProtKB-KW"/>
</dbReference>
<gene>
    <name evidence="7" type="ORF">LITE_LOCUS31731</name>
</gene>
<dbReference type="InterPro" id="IPR029048">
    <property type="entry name" value="HSP70_C_sf"/>
</dbReference>
<evidence type="ECO:0000256" key="4">
    <source>
        <dbReference type="ARBA" id="ARBA00022824"/>
    </source>
</evidence>
<protein>
    <submittedName>
        <fullName evidence="7">Uncharacterized protein</fullName>
    </submittedName>
</protein>
<dbReference type="NCBIfam" id="NF001413">
    <property type="entry name" value="PRK00290.1"/>
    <property type="match status" value="1"/>
</dbReference>
<dbReference type="Gene3D" id="3.90.640.10">
    <property type="entry name" value="Actin, Chain A, domain 4"/>
    <property type="match status" value="1"/>
</dbReference>
<dbReference type="FunFam" id="2.60.34.10:FF:000012">
    <property type="entry name" value="Heat shock 70 kDa protein"/>
    <property type="match status" value="1"/>
</dbReference>
<name>A0AAV0N5J8_9ROSI</name>
<evidence type="ECO:0000313" key="8">
    <source>
        <dbReference type="Proteomes" id="UP001154282"/>
    </source>
</evidence>
<keyword evidence="5 6" id="KW-0067">ATP-binding</keyword>
<dbReference type="InterPro" id="IPR029047">
    <property type="entry name" value="HSP70_peptide-bd_sf"/>
</dbReference>
<dbReference type="InterPro" id="IPR018181">
    <property type="entry name" value="Heat_shock_70_CS"/>
</dbReference>
<dbReference type="SUPFAM" id="SSF53067">
    <property type="entry name" value="Actin-like ATPase domain"/>
    <property type="match status" value="2"/>
</dbReference>
<dbReference type="FunFam" id="3.30.30.30:FF:000005">
    <property type="entry name" value="Heat shock protein ssb1"/>
    <property type="match status" value="1"/>
</dbReference>
<organism evidence="7 8">
    <name type="scientific">Linum tenue</name>
    <dbReference type="NCBI Taxonomy" id="586396"/>
    <lineage>
        <taxon>Eukaryota</taxon>
        <taxon>Viridiplantae</taxon>
        <taxon>Streptophyta</taxon>
        <taxon>Embryophyta</taxon>
        <taxon>Tracheophyta</taxon>
        <taxon>Spermatophyta</taxon>
        <taxon>Magnoliopsida</taxon>
        <taxon>eudicotyledons</taxon>
        <taxon>Gunneridae</taxon>
        <taxon>Pentapetalae</taxon>
        <taxon>rosids</taxon>
        <taxon>fabids</taxon>
        <taxon>Malpighiales</taxon>
        <taxon>Linaceae</taxon>
        <taxon>Linum</taxon>
    </lineage>
</organism>
<dbReference type="EMBL" id="CAMGYJ010000008">
    <property type="protein sequence ID" value="CAI0453798.1"/>
    <property type="molecule type" value="Genomic_DNA"/>
</dbReference>
<evidence type="ECO:0000256" key="2">
    <source>
        <dbReference type="ARBA" id="ARBA00007381"/>
    </source>
</evidence>
<proteinExistence type="inferred from homology"/>
<keyword evidence="8" id="KW-1185">Reference proteome</keyword>
<dbReference type="Gene3D" id="1.20.1270.10">
    <property type="match status" value="1"/>
</dbReference>
<evidence type="ECO:0000313" key="7">
    <source>
        <dbReference type="EMBL" id="CAI0453798.1"/>
    </source>
</evidence>
<keyword evidence="4" id="KW-0256">Endoplasmic reticulum</keyword>
<dbReference type="AlphaFoldDB" id="A0AAV0N5J8"/>